<evidence type="ECO:0000313" key="1">
    <source>
        <dbReference type="EMBL" id="KAJ8632241.1"/>
    </source>
</evidence>
<sequence>MLYALALVIESNRLHHSSYIHQPGLYQMSETHIISKDLTKTDWSVSRDSFLLDKLIEQTSLGRRGENGWTKEAWNIIANAFNLNFRVRHSKQQLKSRFNLLRKQYRYVRMLQQQSGFVWDDRFKILTADNEVWDRYIFEHPDAKLYRNKRFLHYDKLALLLEAAEGRDHLLTLCPEPLDQRSAPSTPHSPVISASPFNDVREDVDERNSSSDEEDDDLPPERSWQPRKRRSVTPSSMHDNKRTRESVEVRRTATNGGESLMVSSDTHPIQMSPLANFSWYNKCLVELQAMKELDQNEKVKAVKILGEEKWAVAFMTLRGTLRVAWLRSMISEG</sequence>
<protein>
    <submittedName>
        <fullName evidence="1">Uncharacterized protein</fullName>
    </submittedName>
</protein>
<accession>A0ACC2LG91</accession>
<organism evidence="1 2">
    <name type="scientific">Persea americana</name>
    <name type="common">Avocado</name>
    <dbReference type="NCBI Taxonomy" id="3435"/>
    <lineage>
        <taxon>Eukaryota</taxon>
        <taxon>Viridiplantae</taxon>
        <taxon>Streptophyta</taxon>
        <taxon>Embryophyta</taxon>
        <taxon>Tracheophyta</taxon>
        <taxon>Spermatophyta</taxon>
        <taxon>Magnoliopsida</taxon>
        <taxon>Magnoliidae</taxon>
        <taxon>Laurales</taxon>
        <taxon>Lauraceae</taxon>
        <taxon>Persea</taxon>
    </lineage>
</organism>
<dbReference type="EMBL" id="CM056816">
    <property type="protein sequence ID" value="KAJ8632241.1"/>
    <property type="molecule type" value="Genomic_DNA"/>
</dbReference>
<dbReference type="Proteomes" id="UP001234297">
    <property type="component" value="Chromosome 8"/>
</dbReference>
<gene>
    <name evidence="1" type="ORF">MRB53_025577</name>
</gene>
<comment type="caution">
    <text evidence="1">The sequence shown here is derived from an EMBL/GenBank/DDBJ whole genome shotgun (WGS) entry which is preliminary data.</text>
</comment>
<proteinExistence type="predicted"/>
<name>A0ACC2LG91_PERAE</name>
<reference evidence="1 2" key="1">
    <citation type="journal article" date="2022" name="Hortic Res">
        <title>A haplotype resolved chromosomal level avocado genome allows analysis of novel avocado genes.</title>
        <authorList>
            <person name="Nath O."/>
            <person name="Fletcher S.J."/>
            <person name="Hayward A."/>
            <person name="Shaw L.M."/>
            <person name="Masouleh A.K."/>
            <person name="Furtado A."/>
            <person name="Henry R.J."/>
            <person name="Mitter N."/>
        </authorList>
    </citation>
    <scope>NUCLEOTIDE SEQUENCE [LARGE SCALE GENOMIC DNA]</scope>
    <source>
        <strain evidence="2">cv. Hass</strain>
    </source>
</reference>
<keyword evidence="2" id="KW-1185">Reference proteome</keyword>
<evidence type="ECO:0000313" key="2">
    <source>
        <dbReference type="Proteomes" id="UP001234297"/>
    </source>
</evidence>